<dbReference type="Pfam" id="PF14870">
    <property type="entry name" value="PSII_BNR"/>
    <property type="match status" value="2"/>
</dbReference>
<feature type="domain" description="Photosynthesis system II assembly factor Ycf48/Hcf136-like" evidence="4">
    <location>
        <begin position="65"/>
        <end position="112"/>
    </location>
</feature>
<dbReference type="GO" id="GO:0009523">
    <property type="term" value="C:photosystem II"/>
    <property type="evidence" value="ECO:0007669"/>
    <property type="project" value="UniProtKB-KW"/>
</dbReference>
<sequence>MRCNWLAALPLACCTLAWAAPQDDPIQPHPAMLSELADQSIVTDIGQAGNTLIAVGERGHILRSTDGKQWTQVESPVSVMLTRVHFADERTGWIGGQDATVLKTTDGGQSWSLLNYQPELEQAIYDLHFFDADNGLAVGAYDLFWRTDDGGASWTPVDSPVGQGELHHYSITELADGTLLIAGERSMLARSTDQGQTWERVASPYFGSYFGAVPNGDTGAIIFGLRGNVYLLPNVANLPTLEGDEYGEYPLGEIPDGQVTQLSFGGTDSLFNGIATDTGALMVGVNGTIVEYRNGQSQLTRVDGGGSAALGDIHLLANLRALGGETGLNHIDSGR</sequence>
<dbReference type="Gene3D" id="2.130.10.10">
    <property type="entry name" value="YVTN repeat-like/Quinoprotein amine dehydrogenase"/>
    <property type="match status" value="2"/>
</dbReference>
<feature type="domain" description="Photosynthesis system II assembly factor Ycf48/Hcf136-like" evidence="4">
    <location>
        <begin position="119"/>
        <end position="202"/>
    </location>
</feature>
<protein>
    <recommendedName>
        <fullName evidence="4">Photosynthesis system II assembly factor Ycf48/Hcf136-like domain-containing protein</fullName>
    </recommendedName>
</protein>
<dbReference type="PANTHER" id="PTHR47199:SF2">
    <property type="entry name" value="PHOTOSYSTEM II STABILITY_ASSEMBLY FACTOR HCF136, CHLOROPLASTIC"/>
    <property type="match status" value="1"/>
</dbReference>
<proteinExistence type="predicted"/>
<keyword evidence="6" id="KW-1185">Reference proteome</keyword>
<organism evidence="5 6">
    <name type="scientific">Abyssibacter profundi</name>
    <dbReference type="NCBI Taxonomy" id="2182787"/>
    <lineage>
        <taxon>Bacteria</taxon>
        <taxon>Pseudomonadati</taxon>
        <taxon>Pseudomonadota</taxon>
        <taxon>Gammaproteobacteria</taxon>
        <taxon>Chromatiales</taxon>
        <taxon>Oceanococcaceae</taxon>
        <taxon>Abyssibacter</taxon>
    </lineage>
</organism>
<evidence type="ECO:0000313" key="6">
    <source>
        <dbReference type="Proteomes" id="UP000251800"/>
    </source>
</evidence>
<evidence type="ECO:0000256" key="1">
    <source>
        <dbReference type="ARBA" id="ARBA00022531"/>
    </source>
</evidence>
<dbReference type="SUPFAM" id="SSF110296">
    <property type="entry name" value="Oligoxyloglucan reducing end-specific cellobiohydrolase"/>
    <property type="match status" value="1"/>
</dbReference>
<dbReference type="Proteomes" id="UP000251800">
    <property type="component" value="Unassembled WGS sequence"/>
</dbReference>
<dbReference type="CDD" id="cd15482">
    <property type="entry name" value="Sialidase_non-viral"/>
    <property type="match status" value="1"/>
</dbReference>
<keyword evidence="3" id="KW-0732">Signal</keyword>
<gene>
    <name evidence="5" type="ORF">DEH80_07710</name>
</gene>
<evidence type="ECO:0000313" key="5">
    <source>
        <dbReference type="EMBL" id="PWN56151.1"/>
    </source>
</evidence>
<dbReference type="RefSeq" id="WP_109719922.1">
    <property type="nucleotide sequence ID" value="NZ_QEQK01000006.1"/>
</dbReference>
<feature type="signal peptide" evidence="3">
    <location>
        <begin position="1"/>
        <end position="19"/>
    </location>
</feature>
<reference evidence="5 6" key="1">
    <citation type="submission" date="2018-05" db="EMBL/GenBank/DDBJ databases">
        <title>Abyssibacter profundi OUC007T gen. nov., sp. nov, a marine bacterium isolated from seawater of the Mariana Trench.</title>
        <authorList>
            <person name="Zhou S."/>
        </authorList>
    </citation>
    <scope>NUCLEOTIDE SEQUENCE [LARGE SCALE GENOMIC DNA]</scope>
    <source>
        <strain evidence="5 6">OUC007</strain>
    </source>
</reference>
<dbReference type="InterPro" id="IPR028203">
    <property type="entry name" value="PSII_CF48-like_dom"/>
</dbReference>
<dbReference type="EMBL" id="QEQK01000006">
    <property type="protein sequence ID" value="PWN56151.1"/>
    <property type="molecule type" value="Genomic_DNA"/>
</dbReference>
<keyword evidence="1" id="KW-0602">Photosynthesis</keyword>
<evidence type="ECO:0000256" key="3">
    <source>
        <dbReference type="SAM" id="SignalP"/>
    </source>
</evidence>
<accession>A0A363UL57</accession>
<evidence type="ECO:0000259" key="4">
    <source>
        <dbReference type="Pfam" id="PF14870"/>
    </source>
</evidence>
<evidence type="ECO:0000256" key="2">
    <source>
        <dbReference type="ARBA" id="ARBA00023276"/>
    </source>
</evidence>
<keyword evidence="2" id="KW-0604">Photosystem II</keyword>
<dbReference type="GO" id="GO:0015979">
    <property type="term" value="P:photosynthesis"/>
    <property type="evidence" value="ECO:0007669"/>
    <property type="project" value="UniProtKB-KW"/>
</dbReference>
<feature type="chain" id="PRO_5016909858" description="Photosynthesis system II assembly factor Ycf48/Hcf136-like domain-containing protein" evidence="3">
    <location>
        <begin position="20"/>
        <end position="335"/>
    </location>
</feature>
<name>A0A363UL57_9GAMM</name>
<dbReference type="OrthoDB" id="9813892at2"/>
<dbReference type="AlphaFoldDB" id="A0A363UL57"/>
<comment type="caution">
    <text evidence="5">The sequence shown here is derived from an EMBL/GenBank/DDBJ whole genome shotgun (WGS) entry which is preliminary data.</text>
</comment>
<dbReference type="InterPro" id="IPR015943">
    <property type="entry name" value="WD40/YVTN_repeat-like_dom_sf"/>
</dbReference>
<dbReference type="PANTHER" id="PTHR47199">
    <property type="entry name" value="PHOTOSYSTEM II STABILITY/ASSEMBLY FACTOR HCF136, CHLOROPLASTIC"/>
    <property type="match status" value="1"/>
</dbReference>